<organism evidence="3 4">
    <name type="scientific">Nonomuraea jabiensis</name>
    <dbReference type="NCBI Taxonomy" id="882448"/>
    <lineage>
        <taxon>Bacteria</taxon>
        <taxon>Bacillati</taxon>
        <taxon>Actinomycetota</taxon>
        <taxon>Actinomycetes</taxon>
        <taxon>Streptosporangiales</taxon>
        <taxon>Streptosporangiaceae</taxon>
        <taxon>Nonomuraea</taxon>
    </lineage>
</organism>
<feature type="domain" description="YCII-related" evidence="2">
    <location>
        <begin position="4"/>
        <end position="110"/>
    </location>
</feature>
<accession>A0A7W9G4U3</accession>
<evidence type="ECO:0000313" key="4">
    <source>
        <dbReference type="Proteomes" id="UP000579153"/>
    </source>
</evidence>
<evidence type="ECO:0000256" key="1">
    <source>
        <dbReference type="ARBA" id="ARBA00007689"/>
    </source>
</evidence>
<dbReference type="PANTHER" id="PTHR35174">
    <property type="entry name" value="BLL7171 PROTEIN-RELATED"/>
    <property type="match status" value="1"/>
</dbReference>
<reference evidence="3 4" key="1">
    <citation type="submission" date="2020-08" db="EMBL/GenBank/DDBJ databases">
        <title>Sequencing the genomes of 1000 actinobacteria strains.</title>
        <authorList>
            <person name="Klenk H.-P."/>
        </authorList>
    </citation>
    <scope>NUCLEOTIDE SEQUENCE [LARGE SCALE GENOMIC DNA]</scope>
    <source>
        <strain evidence="3 4">DSM 45507</strain>
    </source>
</reference>
<dbReference type="AlphaFoldDB" id="A0A7W9G4U3"/>
<gene>
    <name evidence="3" type="ORF">HD596_004028</name>
</gene>
<evidence type="ECO:0000259" key="2">
    <source>
        <dbReference type="Pfam" id="PF03795"/>
    </source>
</evidence>
<dbReference type="Pfam" id="PF03795">
    <property type="entry name" value="YCII"/>
    <property type="match status" value="1"/>
</dbReference>
<evidence type="ECO:0000313" key="3">
    <source>
        <dbReference type="EMBL" id="MBB5777272.1"/>
    </source>
</evidence>
<protein>
    <recommendedName>
        <fullName evidence="2">YCII-related domain-containing protein</fullName>
    </recommendedName>
</protein>
<dbReference type="SUPFAM" id="SSF54909">
    <property type="entry name" value="Dimeric alpha+beta barrel"/>
    <property type="match status" value="1"/>
</dbReference>
<dbReference type="EMBL" id="JACHMB010000001">
    <property type="protein sequence ID" value="MBB5777272.1"/>
    <property type="molecule type" value="Genomic_DNA"/>
</dbReference>
<dbReference type="PANTHER" id="PTHR35174:SF3">
    <property type="entry name" value="BLL7171 PROTEIN"/>
    <property type="match status" value="1"/>
</dbReference>
<comment type="caution">
    <text evidence="3">The sequence shown here is derived from an EMBL/GenBank/DDBJ whole genome shotgun (WGS) entry which is preliminary data.</text>
</comment>
<dbReference type="Gene3D" id="3.30.70.1060">
    <property type="entry name" value="Dimeric alpha+beta barrel"/>
    <property type="match status" value="1"/>
</dbReference>
<dbReference type="InterPro" id="IPR011008">
    <property type="entry name" value="Dimeric_a/b-barrel"/>
</dbReference>
<proteinExistence type="inferred from homology"/>
<dbReference type="RefSeq" id="WP_185070861.1">
    <property type="nucleotide sequence ID" value="NZ_JACHMB010000001.1"/>
</dbReference>
<keyword evidence="4" id="KW-1185">Reference proteome</keyword>
<dbReference type="Proteomes" id="UP000579153">
    <property type="component" value="Unassembled WGS sequence"/>
</dbReference>
<dbReference type="InterPro" id="IPR005545">
    <property type="entry name" value="YCII"/>
</dbReference>
<sequence>MPKFALIYQYDPMATGPTEGEEPDWFAYDQEVREAGVLVYEAGFHEAGTGRTVSVRDGATVVDDGAAPTSGAVVAGLYVVDVANINAATSWAEKIPTARYGSVDVRPVVEYEG</sequence>
<name>A0A7W9G4U3_9ACTN</name>
<comment type="similarity">
    <text evidence="1">Belongs to the YciI family.</text>
</comment>